<reference evidence="2 3" key="1">
    <citation type="journal article" date="2016" name="Nat. Commun.">
        <title>Thousands of microbial genomes shed light on interconnected biogeochemical processes in an aquifer system.</title>
        <authorList>
            <person name="Anantharaman K."/>
            <person name="Brown C.T."/>
            <person name="Hug L.A."/>
            <person name="Sharon I."/>
            <person name="Castelle C.J."/>
            <person name="Probst A.J."/>
            <person name="Thomas B.C."/>
            <person name="Singh A."/>
            <person name="Wilkins M.J."/>
            <person name="Karaoz U."/>
            <person name="Brodie E.L."/>
            <person name="Williams K.H."/>
            <person name="Hubbard S.S."/>
            <person name="Banfield J.F."/>
        </authorList>
    </citation>
    <scope>NUCLEOTIDE SEQUENCE [LARGE SCALE GENOMIC DNA]</scope>
</reference>
<dbReference type="PANTHER" id="PTHR10859">
    <property type="entry name" value="GLYCOSYL TRANSFERASE"/>
    <property type="match status" value="1"/>
</dbReference>
<evidence type="ECO:0000259" key="1">
    <source>
        <dbReference type="Pfam" id="PF00535"/>
    </source>
</evidence>
<dbReference type="Pfam" id="PF00535">
    <property type="entry name" value="Glycos_transf_2"/>
    <property type="match status" value="1"/>
</dbReference>
<dbReference type="PANTHER" id="PTHR10859:SF91">
    <property type="entry name" value="DOLICHYL-PHOSPHATE BETA-GLUCOSYLTRANSFERASE"/>
    <property type="match status" value="1"/>
</dbReference>
<gene>
    <name evidence="2" type="ORF">A2983_03145</name>
</gene>
<dbReference type="InterPro" id="IPR029044">
    <property type="entry name" value="Nucleotide-diphossugar_trans"/>
</dbReference>
<dbReference type="GO" id="GO:0006487">
    <property type="term" value="P:protein N-linked glycosylation"/>
    <property type="evidence" value="ECO:0007669"/>
    <property type="project" value="TreeGrafter"/>
</dbReference>
<dbReference type="SUPFAM" id="SSF53448">
    <property type="entry name" value="Nucleotide-diphospho-sugar transferases"/>
    <property type="match status" value="1"/>
</dbReference>
<dbReference type="AlphaFoldDB" id="A0A1F6N3C0"/>
<comment type="caution">
    <text evidence="2">The sequence shown here is derived from an EMBL/GenBank/DDBJ whole genome shotgun (WGS) entry which is preliminary data.</text>
</comment>
<feature type="domain" description="Glycosyltransferase 2-like" evidence="1">
    <location>
        <begin position="7"/>
        <end position="175"/>
    </location>
</feature>
<evidence type="ECO:0000313" key="2">
    <source>
        <dbReference type="EMBL" id="OGH78486.1"/>
    </source>
</evidence>
<sequence>MNIFELSVVIPVFNGADFIGQSLSALREWRDSQASKSVEIIIVNDGSTDGTAKILSSQIQNFVGLKIINLDSNEGKGVAIRAGLQMATGEYSVYTDADLPYGVKVLGNMLEEMKKYPTLDFLYGSRTHFESGVEKEYGLVRKLGRLFFSGVVRGLVLSDIPDTQCGIKMMRQSLVKLVVARSVISRFAFDIEVFVLVKARKLPMKDFPVLLNHRKESSVRIIKDTAVMLMDIFLIKKNQRKGVYN</sequence>
<proteinExistence type="predicted"/>
<organism evidence="2 3">
    <name type="scientific">Candidatus Magasanikbacteria bacterium RIFCSPLOWO2_01_FULL_40_15</name>
    <dbReference type="NCBI Taxonomy" id="1798686"/>
    <lineage>
        <taxon>Bacteria</taxon>
        <taxon>Candidatus Magasanikiibacteriota</taxon>
    </lineage>
</organism>
<name>A0A1F6N3C0_9BACT</name>
<evidence type="ECO:0000313" key="3">
    <source>
        <dbReference type="Proteomes" id="UP000177040"/>
    </source>
</evidence>
<protein>
    <recommendedName>
        <fullName evidence="1">Glycosyltransferase 2-like domain-containing protein</fullName>
    </recommendedName>
</protein>
<dbReference type="EMBL" id="MFQH01000009">
    <property type="protein sequence ID" value="OGH78486.1"/>
    <property type="molecule type" value="Genomic_DNA"/>
</dbReference>
<dbReference type="Gene3D" id="3.90.550.10">
    <property type="entry name" value="Spore Coat Polysaccharide Biosynthesis Protein SpsA, Chain A"/>
    <property type="match status" value="1"/>
</dbReference>
<dbReference type="Proteomes" id="UP000177040">
    <property type="component" value="Unassembled WGS sequence"/>
</dbReference>
<dbReference type="InterPro" id="IPR001173">
    <property type="entry name" value="Glyco_trans_2-like"/>
</dbReference>
<accession>A0A1F6N3C0</accession>